<dbReference type="AlphaFoldDB" id="A0A6L7GM72"/>
<organism evidence="1 2">
    <name type="scientific">Gordonia mangrovi</name>
    <dbReference type="NCBI Taxonomy" id="2665643"/>
    <lineage>
        <taxon>Bacteria</taxon>
        <taxon>Bacillati</taxon>
        <taxon>Actinomycetota</taxon>
        <taxon>Actinomycetes</taxon>
        <taxon>Mycobacteriales</taxon>
        <taxon>Gordoniaceae</taxon>
        <taxon>Gordonia</taxon>
    </lineage>
</organism>
<accession>A0A6L7GM72</accession>
<sequence>MTEVAAKRPGWPSRVATLVAEFGEVVTVDTESVVVQVGSTRASIRALELAAGLEVLTVTQLVALDLPNTDALRDDVESCDAQLSFGALRRSDPEGVTTDVLQYYTFPAGSLDDMPLLTVLHMVLSAGADAAQQLSA</sequence>
<gene>
    <name evidence="1" type="ORF">GIY30_06470</name>
</gene>
<dbReference type="Proteomes" id="UP000475545">
    <property type="component" value="Unassembled WGS sequence"/>
</dbReference>
<evidence type="ECO:0000313" key="1">
    <source>
        <dbReference type="EMBL" id="MXP21000.1"/>
    </source>
</evidence>
<proteinExistence type="predicted"/>
<protein>
    <submittedName>
        <fullName evidence="1">Uncharacterized protein</fullName>
    </submittedName>
</protein>
<dbReference type="EMBL" id="WMBR01000001">
    <property type="protein sequence ID" value="MXP21000.1"/>
    <property type="molecule type" value="Genomic_DNA"/>
</dbReference>
<keyword evidence="2" id="KW-1185">Reference proteome</keyword>
<reference evidence="1 2" key="1">
    <citation type="submission" date="2019-11" db="EMBL/GenBank/DDBJ databases">
        <title>Gordonia sp. nov., a novel actinobacterium isolated from mangrove soil in Hainan.</title>
        <authorList>
            <person name="Huang X."/>
            <person name="Xie Y."/>
            <person name="Chu X."/>
            <person name="Xiao K."/>
        </authorList>
    </citation>
    <scope>NUCLEOTIDE SEQUENCE [LARGE SCALE GENOMIC DNA]</scope>
    <source>
        <strain evidence="1 2">HNM0687</strain>
    </source>
</reference>
<name>A0A6L7GM72_9ACTN</name>
<comment type="caution">
    <text evidence="1">The sequence shown here is derived from an EMBL/GenBank/DDBJ whole genome shotgun (WGS) entry which is preliminary data.</text>
</comment>
<dbReference type="RefSeq" id="WP_160901056.1">
    <property type="nucleotide sequence ID" value="NZ_CP102850.1"/>
</dbReference>
<evidence type="ECO:0000313" key="2">
    <source>
        <dbReference type="Proteomes" id="UP000475545"/>
    </source>
</evidence>